<evidence type="ECO:0000313" key="2">
    <source>
        <dbReference type="Proteomes" id="UP000626109"/>
    </source>
</evidence>
<reference evidence="1" key="1">
    <citation type="submission" date="2021-02" db="EMBL/GenBank/DDBJ databases">
        <authorList>
            <person name="Dougan E. K."/>
            <person name="Rhodes N."/>
            <person name="Thang M."/>
            <person name="Chan C."/>
        </authorList>
    </citation>
    <scope>NUCLEOTIDE SEQUENCE</scope>
</reference>
<name>A0A813JV41_POLGL</name>
<dbReference type="EMBL" id="CAJNNW010026801">
    <property type="protein sequence ID" value="CAE8687798.1"/>
    <property type="molecule type" value="Genomic_DNA"/>
</dbReference>
<gene>
    <name evidence="1" type="ORF">PGLA2088_LOCUS25617</name>
</gene>
<protein>
    <submittedName>
        <fullName evidence="1">Uncharacterized protein</fullName>
    </submittedName>
</protein>
<dbReference type="Proteomes" id="UP000626109">
    <property type="component" value="Unassembled WGS sequence"/>
</dbReference>
<dbReference type="AlphaFoldDB" id="A0A813JV41"/>
<sequence>MISELEPVTQQELEQRLRLKWIQRIVDHLAPHWEHIPNMQSVRRRTDYNLEYIHLFGASTWGSLRGHCLNLENMIKIASGFIPWNQAKVIDFLNGSEKKNFTPSQGQRVWSTLKYLSGTLGMLDPDTVKSPQKKKEAICDSLVTALILP</sequence>
<accession>A0A813JV41</accession>
<evidence type="ECO:0000313" key="1">
    <source>
        <dbReference type="EMBL" id="CAE8687798.1"/>
    </source>
</evidence>
<proteinExistence type="predicted"/>
<comment type="caution">
    <text evidence="1">The sequence shown here is derived from an EMBL/GenBank/DDBJ whole genome shotgun (WGS) entry which is preliminary data.</text>
</comment>
<organism evidence="1 2">
    <name type="scientific">Polarella glacialis</name>
    <name type="common">Dinoflagellate</name>
    <dbReference type="NCBI Taxonomy" id="89957"/>
    <lineage>
        <taxon>Eukaryota</taxon>
        <taxon>Sar</taxon>
        <taxon>Alveolata</taxon>
        <taxon>Dinophyceae</taxon>
        <taxon>Suessiales</taxon>
        <taxon>Suessiaceae</taxon>
        <taxon>Polarella</taxon>
    </lineage>
</organism>